<evidence type="ECO:0000313" key="4">
    <source>
        <dbReference type="Proteomes" id="UP000276776"/>
    </source>
</evidence>
<evidence type="ECO:0000313" key="5">
    <source>
        <dbReference type="WBParaSite" id="TCLT_0000639901-mRNA-1"/>
    </source>
</evidence>
<dbReference type="InterPro" id="IPR048382">
    <property type="entry name" value="BCAS3_WD40"/>
</dbReference>
<feature type="compositionally biased region" description="Basic and acidic residues" evidence="1">
    <location>
        <begin position="970"/>
        <end position="980"/>
    </location>
</feature>
<accession>A0A0N5D0R1</accession>
<organism evidence="5">
    <name type="scientific">Thelazia callipaeda</name>
    <name type="common">Oriental eyeworm</name>
    <name type="synonym">Parasitic nematode</name>
    <dbReference type="NCBI Taxonomy" id="103827"/>
    <lineage>
        <taxon>Eukaryota</taxon>
        <taxon>Metazoa</taxon>
        <taxon>Ecdysozoa</taxon>
        <taxon>Nematoda</taxon>
        <taxon>Chromadorea</taxon>
        <taxon>Rhabditida</taxon>
        <taxon>Spirurina</taxon>
        <taxon>Spiruromorpha</taxon>
        <taxon>Thelazioidea</taxon>
        <taxon>Thelaziidae</taxon>
        <taxon>Thelazia</taxon>
    </lineage>
</organism>
<evidence type="ECO:0000256" key="1">
    <source>
        <dbReference type="SAM" id="MobiDB-lite"/>
    </source>
</evidence>
<dbReference type="GO" id="GO:0042594">
    <property type="term" value="P:response to starvation"/>
    <property type="evidence" value="ECO:0007669"/>
    <property type="project" value="TreeGrafter"/>
</dbReference>
<proteinExistence type="predicted"/>
<dbReference type="OMA" id="KQRFYSA"/>
<feature type="compositionally biased region" description="Polar residues" evidence="1">
    <location>
        <begin position="185"/>
        <end position="194"/>
    </location>
</feature>
<name>A0A0N5D0R1_THECL</name>
<protein>
    <submittedName>
        <fullName evidence="5">BCAS3 domain-containing protein</fullName>
    </submittedName>
</protein>
<dbReference type="STRING" id="103827.A0A0N5D0R1"/>
<keyword evidence="4" id="KW-1185">Reference proteome</keyword>
<feature type="compositionally biased region" description="Polar residues" evidence="1">
    <location>
        <begin position="115"/>
        <end position="127"/>
    </location>
</feature>
<feature type="region of interest" description="Disordered" evidence="1">
    <location>
        <begin position="60"/>
        <end position="85"/>
    </location>
</feature>
<dbReference type="PANTHER" id="PTHR13268:SF0">
    <property type="entry name" value="BCAS3 MICROTUBULE ASSOCIATED CELL MIGRATION FACTOR"/>
    <property type="match status" value="1"/>
</dbReference>
<reference evidence="3 4" key="2">
    <citation type="submission" date="2018-11" db="EMBL/GenBank/DDBJ databases">
        <authorList>
            <consortium name="Pathogen Informatics"/>
        </authorList>
    </citation>
    <scope>NUCLEOTIDE SEQUENCE [LARGE SCALE GENOMIC DNA]</scope>
</reference>
<feature type="region of interest" description="Disordered" evidence="1">
    <location>
        <begin position="115"/>
        <end position="198"/>
    </location>
</feature>
<feature type="compositionally biased region" description="Polar residues" evidence="1">
    <location>
        <begin position="993"/>
        <end position="1009"/>
    </location>
</feature>
<dbReference type="Pfam" id="PF21034">
    <property type="entry name" value="BCAS3_WD40"/>
    <property type="match status" value="1"/>
</dbReference>
<dbReference type="InterPro" id="IPR015943">
    <property type="entry name" value="WD40/YVTN_repeat-like_dom_sf"/>
</dbReference>
<dbReference type="EMBL" id="UYYF01004411">
    <property type="protein sequence ID" value="VDN03736.1"/>
    <property type="molecule type" value="Genomic_DNA"/>
</dbReference>
<dbReference type="Proteomes" id="UP000276776">
    <property type="component" value="Unassembled WGS sequence"/>
</dbReference>
<gene>
    <name evidence="3" type="ORF">TCLT_LOCUS6388</name>
</gene>
<dbReference type="WBParaSite" id="TCLT_0000639901-mRNA-1">
    <property type="protein sequence ID" value="TCLT_0000639901-mRNA-1"/>
    <property type="gene ID" value="TCLT_0000639901"/>
</dbReference>
<dbReference type="GO" id="GO:0005737">
    <property type="term" value="C:cytoplasm"/>
    <property type="evidence" value="ECO:0007669"/>
    <property type="project" value="TreeGrafter"/>
</dbReference>
<dbReference type="InterPro" id="IPR036322">
    <property type="entry name" value="WD40_repeat_dom_sf"/>
</dbReference>
<evidence type="ECO:0000313" key="3">
    <source>
        <dbReference type="EMBL" id="VDN03736.1"/>
    </source>
</evidence>
<dbReference type="AlphaFoldDB" id="A0A0N5D0R1"/>
<feature type="region of interest" description="Disordered" evidence="1">
    <location>
        <begin position="967"/>
        <end position="1009"/>
    </location>
</feature>
<dbReference type="Gene3D" id="2.130.10.10">
    <property type="entry name" value="YVTN repeat-like/Quinoprotein amine dehydrogenase"/>
    <property type="match status" value="1"/>
</dbReference>
<feature type="domain" description="BCAS3 WD40" evidence="2">
    <location>
        <begin position="279"/>
        <end position="646"/>
    </location>
</feature>
<dbReference type="OrthoDB" id="25778at2759"/>
<reference evidence="5" key="1">
    <citation type="submission" date="2017-02" db="UniProtKB">
        <authorList>
            <consortium name="WormBaseParasite"/>
        </authorList>
    </citation>
    <scope>IDENTIFICATION</scope>
</reference>
<feature type="compositionally biased region" description="Basic and acidic residues" evidence="1">
    <location>
        <begin position="128"/>
        <end position="163"/>
    </location>
</feature>
<dbReference type="InterPro" id="IPR045142">
    <property type="entry name" value="BCAS3-like"/>
</dbReference>
<dbReference type="SUPFAM" id="SSF50978">
    <property type="entry name" value="WD40 repeat-like"/>
    <property type="match status" value="1"/>
</dbReference>
<feature type="compositionally biased region" description="Basic residues" evidence="1">
    <location>
        <begin position="69"/>
        <end position="78"/>
    </location>
</feature>
<dbReference type="PANTHER" id="PTHR13268">
    <property type="entry name" value="BREAST CARCINOMA AMPLIFIED SEQUENCE 3"/>
    <property type="match status" value="1"/>
</dbReference>
<dbReference type="GO" id="GO:0006914">
    <property type="term" value="P:autophagy"/>
    <property type="evidence" value="ECO:0007669"/>
    <property type="project" value="InterPro"/>
</dbReference>
<evidence type="ECO:0000259" key="2">
    <source>
        <dbReference type="Pfam" id="PF21034"/>
    </source>
</evidence>
<sequence length="1009" mass="112621">MRQTQPQELLQIALSAKNRYFGIKPSYVLNEHSVDSHLIVDSSSSGSVLIKGLLLQQAELSMSSPPPRASRRQRKHKERQLEPGPSVQFQQLCPEELQQTRPKQTGETCFKQTQETCSEQSSETNVEQTHESILKEDQEIRREQPQEIRPEKVQVLRSQRSDDAPIEQSAITRQNQREQKKTKSIKSNVISNPALSPVSYDSHPVSFSSSWKKTFQCRKTGQSIKPQSVPEGSLMSSMTEFVHDIIPQTTSPKLAPERINWVKMQKCNNVNDQKRVVDLVIIGLARGYQIWARMENGDCKEILSERKGPIQLGLLLPAKCEPSFGIHNDRYKSSRPLFAVVDESRHVSGKKYTTVSFLSLIKAQIVHKLYFTDSVQDLATSTKIFVVSFVHHIVICDMMTLRQQRKINNTQINDGFGTPFAISDTFLAFANSKLCQEYQSCGGMESEDLFQDSSSYSIVSVARNFTKTLTSFSNSIFPFSSSQQSKELLSSVAQPGVITVVDVNKIPADSSTDDSKYADAVIAHFVAHTEPVGFIAFGNGGQLVLTSGNPRQSSTYFHLFHIYPHPGSPLLGAVRHLYTLYRGTTPAKVVDCSFSADNRWLALATNHGTTHIFGICPYGGKVTLRTHGDEIVNKESRYRRSAGLPDSDYVPIQIPSETKKEAQQYTTAQLFRGHPYISRVNIARSVENPRIGPYPSPIGMEAYVRIKQRFYSADNLSAWASDMTPSSLTAGTSPKYVSKPGHNHRLAISFSSNSIFNSNSISLLVVNNDGVLTEYLLSVSPVPYSGTSGMFSATTAPSKIYPDETLIQCTLTTAVQWILQRNKSLSDVRTPICAHNPLWTWLVPETVNEVQKEEVDDKWISQIEVLTYLAPHRRLWMGPQFSFRTYIQPSQHTSAELVTPGSDRDYERYRAGKTKSLPVTVEAAGSFGSFSAGEPTEIVEGSWSSDLDAKDIEKQRLLEKKLQEAMMDVVSDKDESHEGSDDACSENSHRSVGGSSHNSISLQFSNLEL</sequence>